<evidence type="ECO:0000256" key="3">
    <source>
        <dbReference type="ARBA" id="ARBA00022840"/>
    </source>
</evidence>
<protein>
    <recommendedName>
        <fullName evidence="1">non-specific serine/threonine protein kinase</fullName>
        <ecNumber evidence="1">2.7.11.1</ecNumber>
    </recommendedName>
</protein>
<feature type="transmembrane region" description="Helical" evidence="4">
    <location>
        <begin position="196"/>
        <end position="216"/>
    </location>
</feature>
<dbReference type="EC" id="2.7.11.1" evidence="1"/>
<dbReference type="SMART" id="SM00220">
    <property type="entry name" value="S_TKc"/>
    <property type="match status" value="1"/>
</dbReference>
<keyword evidence="4" id="KW-1133">Transmembrane helix</keyword>
<dbReference type="Gene3D" id="1.10.510.10">
    <property type="entry name" value="Transferase(Phosphotransferase) domain 1"/>
    <property type="match status" value="1"/>
</dbReference>
<evidence type="ECO:0000256" key="4">
    <source>
        <dbReference type="SAM" id="Phobius"/>
    </source>
</evidence>
<dbReference type="GO" id="GO:0004674">
    <property type="term" value="F:protein serine/threonine kinase activity"/>
    <property type="evidence" value="ECO:0007669"/>
    <property type="project" value="UniProtKB-EC"/>
</dbReference>
<feature type="domain" description="Protein kinase" evidence="5">
    <location>
        <begin position="10"/>
        <end position="274"/>
    </location>
</feature>
<dbReference type="InterPro" id="IPR011009">
    <property type="entry name" value="Kinase-like_dom_sf"/>
</dbReference>
<dbReference type="EMBL" id="MN739053">
    <property type="protein sequence ID" value="QHS86343.1"/>
    <property type="molecule type" value="Genomic_DNA"/>
</dbReference>
<evidence type="ECO:0000313" key="6">
    <source>
        <dbReference type="EMBL" id="QHS86343.1"/>
    </source>
</evidence>
<dbReference type="PROSITE" id="PS00107">
    <property type="entry name" value="PROTEIN_KINASE_ATP"/>
    <property type="match status" value="1"/>
</dbReference>
<dbReference type="Pfam" id="PF00069">
    <property type="entry name" value="Pkinase"/>
    <property type="match status" value="1"/>
</dbReference>
<accession>A0A6C0B4D7</accession>
<keyword evidence="4" id="KW-0472">Membrane</keyword>
<evidence type="ECO:0000256" key="1">
    <source>
        <dbReference type="ARBA" id="ARBA00012513"/>
    </source>
</evidence>
<sequence length="274" mass="31641">MNECIVNNKYKILDKIGNGQFGNVYKAIHQKTSAQVAIKFENQDGGIKLLQHETTILNYLRNEGVKQIPTVLWYGLYGENLCLVMPLFECSLIQYIQSRTLTPEKIYNIIRSCLSILESVHKKGVIHRDIKPENIMIKDGALFIIDFGFSTFYINDKREHIRDERSHNDITGTPKWYSYYLHNGLSPSRRDDIISLSYIFLFMILGTLPWSNIAVGSASEKNALRRELKSLENILSLVDEVPLCDFIKSCYDIAFDEAPDYYKLNDILKNNIKK</sequence>
<dbReference type="InterPro" id="IPR000719">
    <property type="entry name" value="Prot_kinase_dom"/>
</dbReference>
<reference evidence="6" key="1">
    <citation type="journal article" date="2020" name="Nature">
        <title>Giant virus diversity and host interactions through global metagenomics.</title>
        <authorList>
            <person name="Schulz F."/>
            <person name="Roux S."/>
            <person name="Paez-Espino D."/>
            <person name="Jungbluth S."/>
            <person name="Walsh D.A."/>
            <person name="Denef V.J."/>
            <person name="McMahon K.D."/>
            <person name="Konstantinidis K.T."/>
            <person name="Eloe-Fadrosh E.A."/>
            <person name="Kyrpides N.C."/>
            <person name="Woyke T."/>
        </authorList>
    </citation>
    <scope>NUCLEOTIDE SEQUENCE</scope>
    <source>
        <strain evidence="6">GVMAG-M-3300009187-29</strain>
    </source>
</reference>
<proteinExistence type="predicted"/>
<organism evidence="6">
    <name type="scientific">viral metagenome</name>
    <dbReference type="NCBI Taxonomy" id="1070528"/>
    <lineage>
        <taxon>unclassified sequences</taxon>
        <taxon>metagenomes</taxon>
        <taxon>organismal metagenomes</taxon>
    </lineage>
</organism>
<dbReference type="PROSITE" id="PS50011">
    <property type="entry name" value="PROTEIN_KINASE_DOM"/>
    <property type="match status" value="1"/>
</dbReference>
<dbReference type="InterPro" id="IPR017441">
    <property type="entry name" value="Protein_kinase_ATP_BS"/>
</dbReference>
<keyword evidence="4" id="KW-0812">Transmembrane</keyword>
<dbReference type="InterPro" id="IPR050235">
    <property type="entry name" value="CK1_Ser-Thr_kinase"/>
</dbReference>
<dbReference type="GO" id="GO:0005524">
    <property type="term" value="F:ATP binding"/>
    <property type="evidence" value="ECO:0007669"/>
    <property type="project" value="UniProtKB-KW"/>
</dbReference>
<dbReference type="SUPFAM" id="SSF56112">
    <property type="entry name" value="Protein kinase-like (PK-like)"/>
    <property type="match status" value="1"/>
</dbReference>
<evidence type="ECO:0000256" key="2">
    <source>
        <dbReference type="ARBA" id="ARBA00022741"/>
    </source>
</evidence>
<keyword evidence="3" id="KW-0067">ATP-binding</keyword>
<name>A0A6C0B4D7_9ZZZZ</name>
<dbReference type="PANTHER" id="PTHR11909">
    <property type="entry name" value="CASEIN KINASE-RELATED"/>
    <property type="match status" value="1"/>
</dbReference>
<dbReference type="AlphaFoldDB" id="A0A6C0B4D7"/>
<dbReference type="InterPro" id="IPR008271">
    <property type="entry name" value="Ser/Thr_kinase_AS"/>
</dbReference>
<dbReference type="PROSITE" id="PS00108">
    <property type="entry name" value="PROTEIN_KINASE_ST"/>
    <property type="match status" value="1"/>
</dbReference>
<evidence type="ECO:0000259" key="5">
    <source>
        <dbReference type="PROSITE" id="PS50011"/>
    </source>
</evidence>
<keyword evidence="2" id="KW-0547">Nucleotide-binding</keyword>